<keyword evidence="3" id="KW-1185">Reference proteome</keyword>
<evidence type="ECO:0000313" key="3">
    <source>
        <dbReference type="Proteomes" id="UP001492380"/>
    </source>
</evidence>
<sequence>MIRLQTSSEVVAMGLNAAAFSVAAYLPLRYFGPRVMPRRAARIAERQAARTASTSALPGASAAAVGGAATAGALAGQSHGWRGSVAALLRLGTRGRGGGSLRGS</sequence>
<accession>A0ABR1YQP0</accession>
<name>A0ABR1YQP0_9PEZI</name>
<comment type="caution">
    <text evidence="2">The sequence shown here is derived from an EMBL/GenBank/DDBJ whole genome shotgun (WGS) entry which is preliminary data.</text>
</comment>
<dbReference type="Proteomes" id="UP001492380">
    <property type="component" value="Unassembled WGS sequence"/>
</dbReference>
<protein>
    <submittedName>
        <fullName evidence="2">Uncharacterized protein</fullName>
    </submittedName>
</protein>
<feature type="transmembrane region" description="Helical" evidence="1">
    <location>
        <begin position="12"/>
        <end position="32"/>
    </location>
</feature>
<dbReference type="EMBL" id="JBBWRZ010000005">
    <property type="protein sequence ID" value="KAK8235606.1"/>
    <property type="molecule type" value="Genomic_DNA"/>
</dbReference>
<keyword evidence="1" id="KW-0472">Membrane</keyword>
<organism evidence="2 3">
    <name type="scientific">Phyllosticta capitalensis</name>
    <dbReference type="NCBI Taxonomy" id="121624"/>
    <lineage>
        <taxon>Eukaryota</taxon>
        <taxon>Fungi</taxon>
        <taxon>Dikarya</taxon>
        <taxon>Ascomycota</taxon>
        <taxon>Pezizomycotina</taxon>
        <taxon>Dothideomycetes</taxon>
        <taxon>Dothideomycetes incertae sedis</taxon>
        <taxon>Botryosphaeriales</taxon>
        <taxon>Phyllostictaceae</taxon>
        <taxon>Phyllosticta</taxon>
    </lineage>
</organism>
<evidence type="ECO:0000256" key="1">
    <source>
        <dbReference type="SAM" id="Phobius"/>
    </source>
</evidence>
<proteinExistence type="predicted"/>
<evidence type="ECO:0000313" key="2">
    <source>
        <dbReference type="EMBL" id="KAK8235606.1"/>
    </source>
</evidence>
<keyword evidence="1" id="KW-0812">Transmembrane</keyword>
<keyword evidence="1" id="KW-1133">Transmembrane helix</keyword>
<gene>
    <name evidence="2" type="ORF">HDK90DRAFT_251105</name>
</gene>
<reference evidence="2 3" key="1">
    <citation type="submission" date="2024-04" db="EMBL/GenBank/DDBJ databases">
        <title>Phyllosticta paracitricarpa is synonymous to the EU quarantine fungus P. citricarpa based on phylogenomic analyses.</title>
        <authorList>
            <consortium name="Lawrence Berkeley National Laboratory"/>
            <person name="Van Ingen-Buijs V.A."/>
            <person name="Van Westerhoven A.C."/>
            <person name="Haridas S."/>
            <person name="Skiadas P."/>
            <person name="Martin F."/>
            <person name="Groenewald J.Z."/>
            <person name="Crous P.W."/>
            <person name="Seidl M.F."/>
        </authorList>
    </citation>
    <scope>NUCLEOTIDE SEQUENCE [LARGE SCALE GENOMIC DNA]</scope>
    <source>
        <strain evidence="2 3">CBS 123374</strain>
    </source>
</reference>